<dbReference type="GO" id="GO:0003677">
    <property type="term" value="F:DNA binding"/>
    <property type="evidence" value="ECO:0007669"/>
    <property type="project" value="InterPro"/>
</dbReference>
<dbReference type="FunFam" id="1.10.8.60:FF:000013">
    <property type="entry name" value="DNA polymerase III subunit gamma/tau"/>
    <property type="match status" value="1"/>
</dbReference>
<dbReference type="GO" id="GO:0046872">
    <property type="term" value="F:metal ion binding"/>
    <property type="evidence" value="ECO:0007669"/>
    <property type="project" value="UniProtKB-KW"/>
</dbReference>
<dbReference type="Pfam" id="PF13177">
    <property type="entry name" value="DNA_pol3_delta2"/>
    <property type="match status" value="1"/>
</dbReference>
<dbReference type="Gene3D" id="1.20.272.10">
    <property type="match status" value="1"/>
</dbReference>
<keyword evidence="3" id="KW-0808">Transferase</keyword>
<dbReference type="InterPro" id="IPR027417">
    <property type="entry name" value="P-loop_NTPase"/>
</dbReference>
<evidence type="ECO:0000256" key="5">
    <source>
        <dbReference type="ARBA" id="ARBA00022705"/>
    </source>
</evidence>
<dbReference type="GO" id="GO:0003887">
    <property type="term" value="F:DNA-directed DNA polymerase activity"/>
    <property type="evidence" value="ECO:0007669"/>
    <property type="project" value="UniProtKB-KW"/>
</dbReference>
<reference evidence="14 15" key="1">
    <citation type="submission" date="2017-09" db="EMBL/GenBank/DDBJ databases">
        <title>High-quality draft genome sequence of Butyrivibrio fibrisolvens INBov1, isolated from cow rumen.</title>
        <authorList>
            <person name="Rodriguez Hernaez J."/>
            <person name="Rivarola M."/>
            <person name="Paniego N."/>
            <person name="Cravero S."/>
            <person name="Ceron Cucchi M."/>
            <person name="Martinez M.C."/>
        </authorList>
    </citation>
    <scope>NUCLEOTIDE SEQUENCE [LARGE SCALE GENOMIC DNA]</scope>
    <source>
        <strain evidence="14 15">INBov1</strain>
    </source>
</reference>
<keyword evidence="4" id="KW-0548">Nucleotidyltransferase</keyword>
<dbReference type="SUPFAM" id="SSF52540">
    <property type="entry name" value="P-loop containing nucleoside triphosphate hydrolases"/>
    <property type="match status" value="1"/>
</dbReference>
<evidence type="ECO:0000259" key="13">
    <source>
        <dbReference type="SMART" id="SM00382"/>
    </source>
</evidence>
<dbReference type="EC" id="2.7.7.7" evidence="2"/>
<keyword evidence="9" id="KW-0067">ATP-binding</keyword>
<keyword evidence="15" id="KW-1185">Reference proteome</keyword>
<dbReference type="InterPro" id="IPR012763">
    <property type="entry name" value="DNA_pol_III_sug/sutau_N"/>
</dbReference>
<keyword evidence="7" id="KW-0547">Nucleotide-binding</keyword>
<dbReference type="SUPFAM" id="SSF48019">
    <property type="entry name" value="post-AAA+ oligomerization domain-like"/>
    <property type="match status" value="1"/>
</dbReference>
<accession>A0A317G378</accession>
<evidence type="ECO:0000256" key="1">
    <source>
        <dbReference type="ARBA" id="ARBA00006360"/>
    </source>
</evidence>
<dbReference type="InterPro" id="IPR050238">
    <property type="entry name" value="DNA_Rep/Repair_Clamp_Loader"/>
</dbReference>
<evidence type="ECO:0000256" key="9">
    <source>
        <dbReference type="ARBA" id="ARBA00022840"/>
    </source>
</evidence>
<organism evidence="14 15">
    <name type="scientific">Butyrivibrio fibrisolvens</name>
    <dbReference type="NCBI Taxonomy" id="831"/>
    <lineage>
        <taxon>Bacteria</taxon>
        <taxon>Bacillati</taxon>
        <taxon>Bacillota</taxon>
        <taxon>Clostridia</taxon>
        <taxon>Lachnospirales</taxon>
        <taxon>Lachnospiraceae</taxon>
        <taxon>Butyrivibrio</taxon>
    </lineage>
</organism>
<evidence type="ECO:0000256" key="3">
    <source>
        <dbReference type="ARBA" id="ARBA00022679"/>
    </source>
</evidence>
<comment type="similarity">
    <text evidence="1">Belongs to the DnaX/STICHEL family.</text>
</comment>
<gene>
    <name evidence="14" type="ORF">CPT75_07000</name>
</gene>
<dbReference type="FunFam" id="3.40.50.300:FF:000014">
    <property type="entry name" value="DNA polymerase III subunit gamma/tau"/>
    <property type="match status" value="1"/>
</dbReference>
<dbReference type="Proteomes" id="UP000245488">
    <property type="component" value="Chromosome"/>
</dbReference>
<evidence type="ECO:0000256" key="6">
    <source>
        <dbReference type="ARBA" id="ARBA00022723"/>
    </source>
</evidence>
<evidence type="ECO:0000256" key="4">
    <source>
        <dbReference type="ARBA" id="ARBA00022695"/>
    </source>
</evidence>
<evidence type="ECO:0000313" key="15">
    <source>
        <dbReference type="Proteomes" id="UP000245488"/>
    </source>
</evidence>
<dbReference type="NCBIfam" id="TIGR02397">
    <property type="entry name" value="dnaX_nterm"/>
    <property type="match status" value="1"/>
</dbReference>
<evidence type="ECO:0000256" key="12">
    <source>
        <dbReference type="SAM" id="MobiDB-lite"/>
    </source>
</evidence>
<dbReference type="GO" id="GO:0009360">
    <property type="term" value="C:DNA polymerase III complex"/>
    <property type="evidence" value="ECO:0007669"/>
    <property type="project" value="InterPro"/>
</dbReference>
<keyword evidence="8" id="KW-0862">Zinc</keyword>
<evidence type="ECO:0000256" key="7">
    <source>
        <dbReference type="ARBA" id="ARBA00022741"/>
    </source>
</evidence>
<dbReference type="PANTHER" id="PTHR11669">
    <property type="entry name" value="REPLICATION FACTOR C / DNA POLYMERASE III GAMMA-TAU SUBUNIT"/>
    <property type="match status" value="1"/>
</dbReference>
<dbReference type="InterPro" id="IPR045085">
    <property type="entry name" value="HLD_clamp_pol_III_gamma_tau"/>
</dbReference>
<evidence type="ECO:0000256" key="11">
    <source>
        <dbReference type="ARBA" id="ARBA00049244"/>
    </source>
</evidence>
<dbReference type="InterPro" id="IPR003593">
    <property type="entry name" value="AAA+_ATPase"/>
</dbReference>
<keyword evidence="6" id="KW-0479">Metal-binding</keyword>
<dbReference type="Gene3D" id="3.40.50.300">
    <property type="entry name" value="P-loop containing nucleotide triphosphate hydrolases"/>
    <property type="match status" value="1"/>
</dbReference>
<dbReference type="EMBL" id="NXNG01000001">
    <property type="protein sequence ID" value="PWT26870.1"/>
    <property type="molecule type" value="Genomic_DNA"/>
</dbReference>
<dbReference type="GO" id="GO:0005524">
    <property type="term" value="F:ATP binding"/>
    <property type="evidence" value="ECO:0007669"/>
    <property type="project" value="UniProtKB-KW"/>
</dbReference>
<feature type="compositionally biased region" description="Basic and acidic residues" evidence="12">
    <location>
        <begin position="539"/>
        <end position="549"/>
    </location>
</feature>
<keyword evidence="5" id="KW-0235">DNA replication</keyword>
<protein>
    <recommendedName>
        <fullName evidence="2">DNA-directed DNA polymerase</fullName>
        <ecNumber evidence="2">2.7.7.7</ecNumber>
    </recommendedName>
</protein>
<proteinExistence type="inferred from homology"/>
<dbReference type="Gene3D" id="1.10.8.60">
    <property type="match status" value="1"/>
</dbReference>
<dbReference type="Pfam" id="PF12169">
    <property type="entry name" value="DNA_pol3_gamma3"/>
    <property type="match status" value="1"/>
</dbReference>
<feature type="compositionally biased region" description="Acidic residues" evidence="12">
    <location>
        <begin position="625"/>
        <end position="642"/>
    </location>
</feature>
<dbReference type="CDD" id="cd00009">
    <property type="entry name" value="AAA"/>
    <property type="match status" value="1"/>
</dbReference>
<evidence type="ECO:0000256" key="8">
    <source>
        <dbReference type="ARBA" id="ARBA00022833"/>
    </source>
</evidence>
<evidence type="ECO:0000256" key="2">
    <source>
        <dbReference type="ARBA" id="ARBA00012417"/>
    </source>
</evidence>
<name>A0A317G378_BUTFI</name>
<evidence type="ECO:0000256" key="10">
    <source>
        <dbReference type="ARBA" id="ARBA00022932"/>
    </source>
</evidence>
<dbReference type="InterPro" id="IPR022754">
    <property type="entry name" value="DNA_pol_III_gamma-3"/>
</dbReference>
<comment type="caution">
    <text evidence="14">The sequence shown here is derived from an EMBL/GenBank/DDBJ whole genome shotgun (WGS) entry which is preliminary data.</text>
</comment>
<dbReference type="CDD" id="cd18137">
    <property type="entry name" value="HLD_clamp_pol_III_gamma_tau"/>
    <property type="match status" value="1"/>
</dbReference>
<feature type="compositionally biased region" description="Polar residues" evidence="12">
    <location>
        <begin position="551"/>
        <end position="562"/>
    </location>
</feature>
<dbReference type="InterPro" id="IPR008921">
    <property type="entry name" value="DNA_pol3_clamp-load_cplx_C"/>
</dbReference>
<dbReference type="NCBIfam" id="NF004046">
    <property type="entry name" value="PRK05563.1"/>
    <property type="match status" value="1"/>
</dbReference>
<feature type="domain" description="AAA+ ATPase" evidence="13">
    <location>
        <begin position="37"/>
        <end position="179"/>
    </location>
</feature>
<evidence type="ECO:0000313" key="14">
    <source>
        <dbReference type="EMBL" id="PWT26870.1"/>
    </source>
</evidence>
<dbReference type="Pfam" id="PF22608">
    <property type="entry name" value="DNAX_ATPase_lid"/>
    <property type="match status" value="1"/>
</dbReference>
<keyword evidence="10" id="KW-0239">DNA-directed DNA polymerase</keyword>
<dbReference type="PANTHER" id="PTHR11669:SF0">
    <property type="entry name" value="PROTEIN STICHEL-LIKE 2"/>
    <property type="match status" value="1"/>
</dbReference>
<dbReference type="AlphaFoldDB" id="A0A317G378"/>
<feature type="region of interest" description="Disordered" evidence="12">
    <location>
        <begin position="539"/>
        <end position="642"/>
    </location>
</feature>
<comment type="catalytic activity">
    <reaction evidence="11">
        <text>DNA(n) + a 2'-deoxyribonucleoside 5'-triphosphate = DNA(n+1) + diphosphate</text>
        <dbReference type="Rhea" id="RHEA:22508"/>
        <dbReference type="Rhea" id="RHEA-COMP:17339"/>
        <dbReference type="Rhea" id="RHEA-COMP:17340"/>
        <dbReference type="ChEBI" id="CHEBI:33019"/>
        <dbReference type="ChEBI" id="CHEBI:61560"/>
        <dbReference type="ChEBI" id="CHEBI:173112"/>
        <dbReference type="EC" id="2.7.7.7"/>
    </reaction>
</comment>
<dbReference type="SMART" id="SM00382">
    <property type="entry name" value="AAA"/>
    <property type="match status" value="1"/>
</dbReference>
<dbReference type="RefSeq" id="WP_110072551.1">
    <property type="nucleotide sequence ID" value="NZ_CM009896.1"/>
</dbReference>
<sequence>MPYVALYRKFRPPTFEDVKGQDHIVTTLKNQIISDRVGHAYLFCGTRGTGKTSVAKILSRAVNCEHPVDGNPCGECETCRAIAEGRCVDVVEIDAASNNGVDNIRTIIDEVSYSPTMGKKKVYIIDEVHMLSTGAFNALLKTLEEPPEYVLFILATTEVQKIPITILSRCQRYDFHRITIDTIEDRLKEVTDREGIKAQEKALRYIARAADGSMRDSLSLLDQCVAFNYGQELTYDKVLGVLGAVDTAVFGQMFKALTQSDAKEALRILADVVIQGRELSQFVADFVWYLRNLMLVTTSDNVEDVVDISSDNLEVLKDQAQATDIDTIMHFISVFSELEASLRFAAQKRILIEMALIRICRPQMEGTTDEGLAQRVRALENKARESADIIDRIRNGQIAVTNAASSGASLEAPKPVAARKLDKPIPEDIKAVVDGFDRFLGGMKDAALKNFMKTDRPRLSLGADNTLQMVFNNQVTMGIIEAQKKYLEQELADAFGKDIKVEIRALAKGEQFEESYIDLEAIKSAIQFDVVTEDEVNRPVEDTISKDNVSDGASDSQPTGGVSDSIKESQPMDTVPGDVSESQPMDAVSDDLNESQAVDEVSGDISDMHDADYGFMTESLQNLSPEDDGNSFEEKDEPDDEV</sequence>
<dbReference type="GO" id="GO:0006261">
    <property type="term" value="P:DNA-templated DNA replication"/>
    <property type="evidence" value="ECO:0007669"/>
    <property type="project" value="TreeGrafter"/>
</dbReference>